<evidence type="ECO:0000313" key="4">
    <source>
        <dbReference type="Proteomes" id="UP000001996"/>
    </source>
</evidence>
<reference evidence="3 4" key="1">
    <citation type="journal article" date="2009" name="Nature">
        <title>Evolution of pathogenicity and sexual reproduction in eight Candida genomes.</title>
        <authorList>
            <person name="Butler G."/>
            <person name="Rasmussen M.D."/>
            <person name="Lin M.F."/>
            <person name="Santos M.A."/>
            <person name="Sakthikumar S."/>
            <person name="Munro C.A."/>
            <person name="Rheinbay E."/>
            <person name="Grabherr M."/>
            <person name="Forche A."/>
            <person name="Reedy J.L."/>
            <person name="Agrafioti I."/>
            <person name="Arnaud M.B."/>
            <person name="Bates S."/>
            <person name="Brown A.J."/>
            <person name="Brunke S."/>
            <person name="Costanzo M.C."/>
            <person name="Fitzpatrick D.A."/>
            <person name="de Groot P.W."/>
            <person name="Harris D."/>
            <person name="Hoyer L.L."/>
            <person name="Hube B."/>
            <person name="Klis F.M."/>
            <person name="Kodira C."/>
            <person name="Lennard N."/>
            <person name="Logue M.E."/>
            <person name="Martin R."/>
            <person name="Neiman A.M."/>
            <person name="Nikolaou E."/>
            <person name="Quail M.A."/>
            <person name="Quinn J."/>
            <person name="Santos M.C."/>
            <person name="Schmitzberger F.F."/>
            <person name="Sherlock G."/>
            <person name="Shah P."/>
            <person name="Silverstein K.A."/>
            <person name="Skrzypek M.S."/>
            <person name="Soll D."/>
            <person name="Staggs R."/>
            <person name="Stansfield I."/>
            <person name="Stumpf M.P."/>
            <person name="Sudbery P.E."/>
            <person name="Srikantha T."/>
            <person name="Zeng Q."/>
            <person name="Berman J."/>
            <person name="Berriman M."/>
            <person name="Heitman J."/>
            <person name="Gow N.A."/>
            <person name="Lorenz M.C."/>
            <person name="Birren B.W."/>
            <person name="Kellis M."/>
            <person name="Cuomo C.A."/>
        </authorList>
    </citation>
    <scope>NUCLEOTIDE SEQUENCE [LARGE SCALE GENOMIC DNA]</scope>
    <source>
        <strain evidence="4">ATCC 11503 / BCRC 21390 / CBS 2605 / JCM 1781 / NBRC 1676 / NRRL YB-4239</strain>
    </source>
</reference>
<dbReference type="Gene3D" id="4.10.240.10">
    <property type="entry name" value="Zn(2)-C6 fungal-type DNA-binding domain"/>
    <property type="match status" value="1"/>
</dbReference>
<dbReference type="HOGENOM" id="CLU_591824_0_0_1"/>
<organism evidence="3 4">
    <name type="scientific">Lodderomyces elongisporus (strain ATCC 11503 / CBS 2605 / JCM 1781 / NBRC 1676 / NRRL YB-4239)</name>
    <name type="common">Yeast</name>
    <name type="synonym">Saccharomyces elongisporus</name>
    <dbReference type="NCBI Taxonomy" id="379508"/>
    <lineage>
        <taxon>Eukaryota</taxon>
        <taxon>Fungi</taxon>
        <taxon>Dikarya</taxon>
        <taxon>Ascomycota</taxon>
        <taxon>Saccharomycotina</taxon>
        <taxon>Pichiomycetes</taxon>
        <taxon>Debaryomycetaceae</taxon>
        <taxon>Candida/Lodderomyces clade</taxon>
        <taxon>Lodderomyces</taxon>
    </lineage>
</organism>
<sequence length="538" mass="61942">MTRLHEHTESFIRHSTPIWNLNNHHRFHHQQLNNQQLQQPYSEGYSETPESVSISFITNFNDTTTKVNNPISLPATTTTTTRNAPKSFRIINESMIPRSILFEVDEREDESPRKEPQIGKEICNDMEMPLYSFASSTLVNCNRYRQNVELIESSPISVEFLRSKAVGGEWADCRDQDDLLRAKEVFRNLYEMSPYTTTSFEPRSAINTKSVRSNASIMNKMNINENAMNGVKDYLSNHTLKDITDTKHSTPSIMKVELLLNYDDINLVANSNIEDVEENGEEQDRENKSLPLNAEFKGICSTPTPTNNKNNTNNNNTPWMFSKVLELKQEPVEVSNALLVEMKKEILLDHSFNQSTNNASDHSRHFLVTLKFSQQNISKLQTLFVNSRNSPKLQSQSQSQKQQFDETSISSDESGETIHRLKKRKTVIIKKRKSCANIPKPKPKPKPSNSRSKSGCWTCRIRHKRCPEEKPACSQCERLHLQCDYSKSRPDYMLDASLHSAKLEDIKEQTSKVKKKNLRELCIKRKHQRSASRFAQTD</sequence>
<accession>A5E3I6</accession>
<dbReference type="OrthoDB" id="3251668at2759"/>
<protein>
    <recommendedName>
        <fullName evidence="2">Zn(2)-C6 fungal-type domain-containing protein</fullName>
    </recommendedName>
</protein>
<feature type="domain" description="Zn(2)-C6 fungal-type" evidence="2">
    <location>
        <begin position="455"/>
        <end position="485"/>
    </location>
</feature>
<dbReference type="EMBL" id="CH981529">
    <property type="protein sequence ID" value="EDK45994.1"/>
    <property type="molecule type" value="Genomic_DNA"/>
</dbReference>
<dbReference type="SMART" id="SM00066">
    <property type="entry name" value="GAL4"/>
    <property type="match status" value="1"/>
</dbReference>
<evidence type="ECO:0000313" key="3">
    <source>
        <dbReference type="EMBL" id="EDK45994.1"/>
    </source>
</evidence>
<feature type="compositionally biased region" description="Basic residues" evidence="1">
    <location>
        <begin position="420"/>
        <end position="434"/>
    </location>
</feature>
<feature type="region of interest" description="Disordered" evidence="1">
    <location>
        <begin position="389"/>
        <end position="455"/>
    </location>
</feature>
<dbReference type="GeneID" id="5231673"/>
<dbReference type="InterPro" id="IPR001138">
    <property type="entry name" value="Zn2Cys6_DnaBD"/>
</dbReference>
<name>A5E3I6_LODEL</name>
<dbReference type="STRING" id="379508.A5E3I6"/>
<dbReference type="PROSITE" id="PS50048">
    <property type="entry name" value="ZN2_CY6_FUNGAL_2"/>
    <property type="match status" value="1"/>
</dbReference>
<dbReference type="InterPro" id="IPR036864">
    <property type="entry name" value="Zn2-C6_fun-type_DNA-bd_sf"/>
</dbReference>
<keyword evidence="4" id="KW-1185">Reference proteome</keyword>
<evidence type="ECO:0000259" key="2">
    <source>
        <dbReference type="PROSITE" id="PS50048"/>
    </source>
</evidence>
<dbReference type="GO" id="GO:0008270">
    <property type="term" value="F:zinc ion binding"/>
    <property type="evidence" value="ECO:0007669"/>
    <property type="project" value="InterPro"/>
</dbReference>
<dbReference type="AlphaFoldDB" id="A5E3I6"/>
<proteinExistence type="predicted"/>
<dbReference type="VEuPathDB" id="FungiDB:LELG_04173"/>
<feature type="region of interest" description="Disordered" evidence="1">
    <location>
        <begin position="276"/>
        <end position="315"/>
    </location>
</feature>
<dbReference type="Pfam" id="PF00172">
    <property type="entry name" value="Zn_clus"/>
    <property type="match status" value="1"/>
</dbReference>
<dbReference type="PROSITE" id="PS00463">
    <property type="entry name" value="ZN2_CY6_FUNGAL_1"/>
    <property type="match status" value="1"/>
</dbReference>
<evidence type="ECO:0000256" key="1">
    <source>
        <dbReference type="SAM" id="MobiDB-lite"/>
    </source>
</evidence>
<gene>
    <name evidence="3" type="ORF">LELG_04173</name>
</gene>
<dbReference type="InParanoid" id="A5E3I6"/>
<dbReference type="SUPFAM" id="SSF57701">
    <property type="entry name" value="Zn2/Cys6 DNA-binding domain"/>
    <property type="match status" value="1"/>
</dbReference>
<dbReference type="CDD" id="cd00067">
    <property type="entry name" value="GAL4"/>
    <property type="match status" value="1"/>
</dbReference>
<dbReference type="KEGG" id="lel:PVL30_003900"/>
<dbReference type="Proteomes" id="UP000001996">
    <property type="component" value="Unassembled WGS sequence"/>
</dbReference>
<dbReference type="eggNOG" id="ENOG502RX7Y">
    <property type="taxonomic scope" value="Eukaryota"/>
</dbReference>
<feature type="compositionally biased region" description="Low complexity" evidence="1">
    <location>
        <begin position="302"/>
        <end position="315"/>
    </location>
</feature>
<dbReference type="GO" id="GO:0000981">
    <property type="term" value="F:DNA-binding transcription factor activity, RNA polymerase II-specific"/>
    <property type="evidence" value="ECO:0007669"/>
    <property type="project" value="InterPro"/>
</dbReference>